<gene>
    <name evidence="12 14" type="primary">clpB</name>
    <name evidence="14" type="ORF">HNI00_18960</name>
</gene>
<dbReference type="Pfam" id="PF17871">
    <property type="entry name" value="AAA_lid_9"/>
    <property type="match status" value="1"/>
</dbReference>
<dbReference type="Pfam" id="PF07724">
    <property type="entry name" value="AAA_2"/>
    <property type="match status" value="1"/>
</dbReference>
<evidence type="ECO:0000256" key="6">
    <source>
        <dbReference type="ARBA" id="ARBA00023016"/>
    </source>
</evidence>
<dbReference type="Gene3D" id="1.10.1780.10">
    <property type="entry name" value="Clp, N-terminal domain"/>
    <property type="match status" value="1"/>
</dbReference>
<feature type="coiled-coil region" evidence="12">
    <location>
        <begin position="414"/>
        <end position="528"/>
    </location>
</feature>
<keyword evidence="6 12" id="KW-0346">Stress response</keyword>
<keyword evidence="8 11" id="KW-0143">Chaperone</keyword>
<dbReference type="PROSITE" id="PS00871">
    <property type="entry name" value="CLPAB_2"/>
    <property type="match status" value="1"/>
</dbReference>
<dbReference type="GO" id="GO:0042026">
    <property type="term" value="P:protein refolding"/>
    <property type="evidence" value="ECO:0007669"/>
    <property type="project" value="UniProtKB-UniRule"/>
</dbReference>
<dbReference type="AlphaFoldDB" id="A0AA97BN40"/>
<dbReference type="FunFam" id="3.40.50.300:FF:000120">
    <property type="entry name" value="ATP-dependent chaperone ClpB"/>
    <property type="match status" value="1"/>
</dbReference>
<evidence type="ECO:0000259" key="13">
    <source>
        <dbReference type="PROSITE" id="PS51903"/>
    </source>
</evidence>
<dbReference type="SMART" id="SM01086">
    <property type="entry name" value="ClpB_D2-small"/>
    <property type="match status" value="1"/>
</dbReference>
<feature type="domain" description="Clp R" evidence="13">
    <location>
        <begin position="6"/>
        <end position="148"/>
    </location>
</feature>
<dbReference type="Pfam" id="PF10431">
    <property type="entry name" value="ClpB_D2-small"/>
    <property type="match status" value="1"/>
</dbReference>
<dbReference type="FunFam" id="1.10.8.60:FF:000017">
    <property type="entry name" value="ATP-dependent chaperone ClpB"/>
    <property type="match status" value="1"/>
</dbReference>
<evidence type="ECO:0000313" key="14">
    <source>
        <dbReference type="EMBL" id="WOB44997.1"/>
    </source>
</evidence>
<evidence type="ECO:0000256" key="8">
    <source>
        <dbReference type="ARBA" id="ARBA00023186"/>
    </source>
</evidence>
<dbReference type="EMBL" id="CP053540">
    <property type="protein sequence ID" value="WOB44997.1"/>
    <property type="molecule type" value="Genomic_DNA"/>
</dbReference>
<keyword evidence="3 10" id="KW-0677">Repeat</keyword>
<proteinExistence type="inferred from homology"/>
<sequence>MQPTSPDKFTEKAWEAIVNTQEIARQSKQQQIETEHLMKALLEQDGLAVSIFNRAGVNVQRVREFTDSYIARQPKVSGGGSSVYLGRSLDTLLDRAEAARKELGDDFISVEHLLLAYPKDDRFGRSLFQDIRLDEAKLKQTVEQVRGSQKVTDQNPEGKYEALEKYGRDLTESAKQGKLDPVIGRDDEIRRTIQILSRRTKNNPVLIGEPGVGKTAIAEGLAQRIVKGDVPESLKDRKLIALDMGALIAGAKYRGEFEERLKAVLKEVTDSNGQIILFIDEIHTVVGAGATQGAMDAGNLLKPMLARGELRCIGATTLDEYRKYIEKDAALERRFQQVYVDQPSVEDTVSILRGLRERYENHHGVKISDSALVAAAMLSNRYISDRFLPDKAIDLVDEAAAKLKMEITSKPEELDEVDRKILQLEMEKLSLQKETDTASRDRLERLEKELADLKETQTALNAQWDAEKGIIQDIQRIKQEIEKVNIEIQQAERDYDLNRAAELKYGKLASLQKELADAETRLTQTQTSGKSLLREEVTESDIAEIISKWTGIPVSKLVESEMQKLLHLEDELHRRVIGQDEAVTAVADAIQRSRAGLSDPNRPIASFIFLGPTGVGKTELAKALASYLFDSEEAMVRIDMSEYMEKHAVSRLIGAPPGYVGYDEGGQLTEAIRRRPYAVVLFDEIEKAHPDVFNVMLQILDDGRVTDSQGRTVDFKNTIIIMTSNIGSQYILDVAGDNSRYDEMRGRVIEAMRSHFRPEFLNRVDEFIIFHSLQKSELRNIVRLQVARLEQRLEDRKMALRLSDAALDFLADVGYDPVYGARPLKRAIQRELETAIAKAILRGEFTDGDTIYVDVENERLAFKRLPAELTTV</sequence>
<dbReference type="InterPro" id="IPR001270">
    <property type="entry name" value="ClpA/B"/>
</dbReference>
<dbReference type="KEGG" id="tog:HNI00_18960"/>
<dbReference type="InterPro" id="IPR019489">
    <property type="entry name" value="Clp_ATPase_C"/>
</dbReference>
<dbReference type="SMART" id="SM00382">
    <property type="entry name" value="AAA"/>
    <property type="match status" value="2"/>
</dbReference>
<dbReference type="SUPFAM" id="SSF52540">
    <property type="entry name" value="P-loop containing nucleoside triphosphate hydrolases"/>
    <property type="match status" value="2"/>
</dbReference>
<comment type="function">
    <text evidence="12">Part of a stress-induced multi-chaperone system, it is involved in the recovery of the cell from heat-induced damage, in cooperation with DnaK, DnaJ and GrpE.</text>
</comment>
<dbReference type="InterPro" id="IPR036628">
    <property type="entry name" value="Clp_N_dom_sf"/>
</dbReference>
<keyword evidence="5 11" id="KW-0067">ATP-binding</keyword>
<organism evidence="14">
    <name type="scientific">Thermoleptolyngbya oregonensis NK1-22</name>
    <dbReference type="NCBI Taxonomy" id="2547457"/>
    <lineage>
        <taxon>Bacteria</taxon>
        <taxon>Bacillati</taxon>
        <taxon>Cyanobacteriota</taxon>
        <taxon>Cyanophyceae</taxon>
        <taxon>Oculatellales</taxon>
        <taxon>Oculatellaceae</taxon>
        <taxon>Thermoleptolyngbya</taxon>
    </lineage>
</organism>
<dbReference type="Gene3D" id="1.10.8.60">
    <property type="match status" value="1"/>
</dbReference>
<reference evidence="14" key="1">
    <citation type="submission" date="2020-05" db="EMBL/GenBank/DDBJ databases">
        <authorList>
            <person name="Zhu T."/>
            <person name="Keshari N."/>
            <person name="Lu X."/>
        </authorList>
    </citation>
    <scope>NUCLEOTIDE SEQUENCE</scope>
    <source>
        <strain evidence="14">NK1-22</strain>
    </source>
</reference>
<dbReference type="Pfam" id="PF02861">
    <property type="entry name" value="Clp_N"/>
    <property type="match status" value="1"/>
</dbReference>
<dbReference type="InterPro" id="IPR050130">
    <property type="entry name" value="ClpA_ClpB"/>
</dbReference>
<comment type="similarity">
    <text evidence="2 11">Belongs to the ClpA/ClpB family.</text>
</comment>
<dbReference type="PRINTS" id="PR00300">
    <property type="entry name" value="CLPPROTEASEA"/>
</dbReference>
<dbReference type="SUPFAM" id="SSF81923">
    <property type="entry name" value="Double Clp-N motif"/>
    <property type="match status" value="1"/>
</dbReference>
<protein>
    <recommendedName>
        <fullName evidence="12">Chaperone protein ClpB</fullName>
    </recommendedName>
</protein>
<dbReference type="CDD" id="cd19499">
    <property type="entry name" value="RecA-like_ClpB_Hsp104-like"/>
    <property type="match status" value="1"/>
</dbReference>
<dbReference type="PANTHER" id="PTHR11638">
    <property type="entry name" value="ATP-DEPENDENT CLP PROTEASE"/>
    <property type="match status" value="1"/>
</dbReference>
<evidence type="ECO:0000256" key="10">
    <source>
        <dbReference type="PROSITE-ProRule" id="PRU01251"/>
    </source>
</evidence>
<dbReference type="FunFam" id="3.40.50.300:FF:000025">
    <property type="entry name" value="ATP-dependent Clp protease subunit"/>
    <property type="match status" value="1"/>
</dbReference>
<comment type="subunit">
    <text evidence="9">Homohexamer. The oligomerization is ATP-dependent.</text>
</comment>
<dbReference type="FunFam" id="3.40.50.300:FF:000010">
    <property type="entry name" value="Chaperone clpB 1, putative"/>
    <property type="match status" value="1"/>
</dbReference>
<keyword evidence="12" id="KW-0963">Cytoplasm</keyword>
<evidence type="ECO:0000256" key="3">
    <source>
        <dbReference type="ARBA" id="ARBA00022737"/>
    </source>
</evidence>
<evidence type="ECO:0000256" key="11">
    <source>
        <dbReference type="RuleBase" id="RU004432"/>
    </source>
</evidence>
<evidence type="ECO:0000256" key="7">
    <source>
        <dbReference type="ARBA" id="ARBA00023054"/>
    </source>
</evidence>
<dbReference type="Gene3D" id="3.40.50.300">
    <property type="entry name" value="P-loop containing nucleotide triphosphate hydrolases"/>
    <property type="match status" value="3"/>
</dbReference>
<dbReference type="InterPro" id="IPR041546">
    <property type="entry name" value="ClpA/ClpB_AAA_lid"/>
</dbReference>
<dbReference type="RefSeq" id="WP_316788476.1">
    <property type="nucleotide sequence ID" value="NZ_CP053540.1"/>
</dbReference>
<dbReference type="GO" id="GO:0016887">
    <property type="term" value="F:ATP hydrolysis activity"/>
    <property type="evidence" value="ECO:0007669"/>
    <property type="project" value="InterPro"/>
</dbReference>
<name>A0AA97BN40_9CYAN</name>
<dbReference type="NCBIfam" id="TIGR03346">
    <property type="entry name" value="chaperone_ClpB"/>
    <property type="match status" value="1"/>
</dbReference>
<accession>A0AA97BN40</accession>
<dbReference type="InterPro" id="IPR027417">
    <property type="entry name" value="P-loop_NTPase"/>
</dbReference>
<evidence type="ECO:0000256" key="5">
    <source>
        <dbReference type="ARBA" id="ARBA00022840"/>
    </source>
</evidence>
<dbReference type="GO" id="GO:0005737">
    <property type="term" value="C:cytoplasm"/>
    <property type="evidence" value="ECO:0007669"/>
    <property type="project" value="UniProtKB-SubCell"/>
</dbReference>
<dbReference type="InterPro" id="IPR017730">
    <property type="entry name" value="Chaperonin_ClpB"/>
</dbReference>
<comment type="subunit">
    <text evidence="12">Homohexamer; The oligomerization is ATP-dependent.</text>
</comment>
<dbReference type="InterPro" id="IPR003593">
    <property type="entry name" value="AAA+_ATPase"/>
</dbReference>
<dbReference type="InterPro" id="IPR003959">
    <property type="entry name" value="ATPase_AAA_core"/>
</dbReference>
<evidence type="ECO:0000256" key="1">
    <source>
        <dbReference type="ARBA" id="ARBA00004496"/>
    </source>
</evidence>
<dbReference type="InterPro" id="IPR028299">
    <property type="entry name" value="ClpA/B_CS2"/>
</dbReference>
<dbReference type="PROSITE" id="PS00870">
    <property type="entry name" value="CLPAB_1"/>
    <property type="match status" value="1"/>
</dbReference>
<evidence type="ECO:0000256" key="4">
    <source>
        <dbReference type="ARBA" id="ARBA00022741"/>
    </source>
</evidence>
<dbReference type="InterPro" id="IPR018368">
    <property type="entry name" value="ClpA/B_CS1"/>
</dbReference>
<keyword evidence="4 11" id="KW-0547">Nucleotide-binding</keyword>
<dbReference type="GO" id="GO:0005524">
    <property type="term" value="F:ATP binding"/>
    <property type="evidence" value="ECO:0007669"/>
    <property type="project" value="UniProtKB-UniRule"/>
</dbReference>
<dbReference type="GO" id="GO:0034605">
    <property type="term" value="P:cellular response to heat"/>
    <property type="evidence" value="ECO:0007669"/>
    <property type="project" value="TreeGrafter"/>
</dbReference>
<keyword evidence="7 12" id="KW-0175">Coiled coil</keyword>
<comment type="subcellular location">
    <subcellularLocation>
        <location evidence="1 12">Cytoplasm</location>
    </subcellularLocation>
</comment>
<evidence type="ECO:0000256" key="12">
    <source>
        <dbReference type="RuleBase" id="RU362034"/>
    </source>
</evidence>
<dbReference type="PANTHER" id="PTHR11638:SF18">
    <property type="entry name" value="HEAT SHOCK PROTEIN 104"/>
    <property type="match status" value="1"/>
</dbReference>
<dbReference type="CDD" id="cd00009">
    <property type="entry name" value="AAA"/>
    <property type="match status" value="1"/>
</dbReference>
<evidence type="ECO:0000256" key="2">
    <source>
        <dbReference type="ARBA" id="ARBA00008675"/>
    </source>
</evidence>
<evidence type="ECO:0000256" key="9">
    <source>
        <dbReference type="ARBA" id="ARBA00026057"/>
    </source>
</evidence>
<dbReference type="Pfam" id="PF00004">
    <property type="entry name" value="AAA"/>
    <property type="match status" value="1"/>
</dbReference>
<dbReference type="InterPro" id="IPR004176">
    <property type="entry name" value="Clp_R_N"/>
</dbReference>
<dbReference type="PROSITE" id="PS51903">
    <property type="entry name" value="CLP_R"/>
    <property type="match status" value="1"/>
</dbReference>